<proteinExistence type="predicted"/>
<evidence type="ECO:0000256" key="1">
    <source>
        <dbReference type="SAM" id="Phobius"/>
    </source>
</evidence>
<evidence type="ECO:0000313" key="2">
    <source>
        <dbReference type="EMBL" id="VAW32744.1"/>
    </source>
</evidence>
<dbReference type="AlphaFoldDB" id="A0A3B0VM97"/>
<feature type="transmembrane region" description="Helical" evidence="1">
    <location>
        <begin position="53"/>
        <end position="80"/>
    </location>
</feature>
<sequence>MTFAQYVQTTIGVFGSVVIPALFTLAFLFFVYGIVKYFFLSGDSTKRTEAHSFVLWGVLGMVLLFSVWGLIHLLLVTFGIS</sequence>
<dbReference type="Pfam" id="PF18895">
    <property type="entry name" value="T4SS_pilin"/>
    <property type="match status" value="1"/>
</dbReference>
<accession>A0A3B0VM97</accession>
<protein>
    <submittedName>
        <fullName evidence="2">Uncharacterized protein</fullName>
    </submittedName>
</protein>
<gene>
    <name evidence="2" type="ORF">MNBD_CPR01-163</name>
</gene>
<dbReference type="EMBL" id="UOEV01000064">
    <property type="protein sequence ID" value="VAW32744.1"/>
    <property type="molecule type" value="Genomic_DNA"/>
</dbReference>
<keyword evidence="1" id="KW-0472">Membrane</keyword>
<dbReference type="InterPro" id="IPR043993">
    <property type="entry name" value="T4SS_pilin"/>
</dbReference>
<organism evidence="2">
    <name type="scientific">hydrothermal vent metagenome</name>
    <dbReference type="NCBI Taxonomy" id="652676"/>
    <lineage>
        <taxon>unclassified sequences</taxon>
        <taxon>metagenomes</taxon>
        <taxon>ecological metagenomes</taxon>
    </lineage>
</organism>
<feature type="transmembrane region" description="Helical" evidence="1">
    <location>
        <begin position="6"/>
        <end position="32"/>
    </location>
</feature>
<keyword evidence="1" id="KW-0812">Transmembrane</keyword>
<name>A0A3B0VM97_9ZZZZ</name>
<reference evidence="2" key="1">
    <citation type="submission" date="2018-06" db="EMBL/GenBank/DDBJ databases">
        <authorList>
            <person name="Zhirakovskaya E."/>
        </authorList>
    </citation>
    <scope>NUCLEOTIDE SEQUENCE</scope>
</reference>
<keyword evidence="1" id="KW-1133">Transmembrane helix</keyword>